<feature type="coiled-coil region" evidence="1">
    <location>
        <begin position="120"/>
        <end position="164"/>
    </location>
</feature>
<proteinExistence type="predicted"/>
<reference evidence="4" key="1">
    <citation type="submission" date="2020-07" db="EMBL/GenBank/DDBJ databases">
        <authorList>
            <person name="Lin J."/>
        </authorList>
    </citation>
    <scope>NUCLEOTIDE SEQUENCE</scope>
</reference>
<dbReference type="AlphaFoldDB" id="A0A6V7PCV5"/>
<evidence type="ECO:0000256" key="1">
    <source>
        <dbReference type="SAM" id="Coils"/>
    </source>
</evidence>
<evidence type="ECO:0000259" key="3">
    <source>
        <dbReference type="Pfam" id="PF03469"/>
    </source>
</evidence>
<dbReference type="PANTHER" id="PTHR21596:SF51">
    <property type="entry name" value="OS01G0147700 PROTEIN"/>
    <property type="match status" value="1"/>
</dbReference>
<name>A0A6V7PCV5_ANACO</name>
<dbReference type="EMBL" id="LR862147">
    <property type="protein sequence ID" value="CAD1828687.1"/>
    <property type="molecule type" value="Genomic_DNA"/>
</dbReference>
<dbReference type="PANTHER" id="PTHR21596">
    <property type="entry name" value="RIBONUCLEASE P SUBUNIT P38"/>
    <property type="match status" value="1"/>
</dbReference>
<feature type="domain" description="Factor of DNA methylation 1-5/IDN2" evidence="3">
    <location>
        <begin position="199"/>
        <end position="329"/>
    </location>
</feature>
<protein>
    <recommendedName>
        <fullName evidence="3">Factor of DNA methylation 1-5/IDN2 domain-containing protein</fullName>
    </recommendedName>
</protein>
<keyword evidence="1" id="KW-0175">Coiled coil</keyword>
<evidence type="ECO:0000313" key="4">
    <source>
        <dbReference type="EMBL" id="CAD1828687.1"/>
    </source>
</evidence>
<dbReference type="Pfam" id="PF03469">
    <property type="entry name" value="XH"/>
    <property type="match status" value="1"/>
</dbReference>
<evidence type="ECO:0000256" key="2">
    <source>
        <dbReference type="SAM" id="MobiDB-lite"/>
    </source>
</evidence>
<dbReference type="GO" id="GO:0080188">
    <property type="term" value="P:gene silencing by siRNA-directed DNA methylation"/>
    <property type="evidence" value="ECO:0007669"/>
    <property type="project" value="InterPro"/>
</dbReference>
<sequence length="330" mass="39384">MPSLRRVARENARRIFEEKEKLRLELENARRIFEENEKLRLELENVQRIFEENEKLMLELDAKRKELNSRCKQRDKLEAENDGEKKQLDDEKQKTAIENTSRELPSMVQKKADEDVRKHIQAQKREKEAAISKIIELERQLDQKQQLELEKEQLEGTLRVMKHLISKERKSNDELGEARKELIMGSDDLLSGRTNIGIKRMGELDEEPFQNACKRKYQDEEAAIKAAELCSNWQGQFKEPGWNPYKIVECRRETKEVVNEQDPKLKELWFEWGDDVYNAVKTALIELNEYNASGRYTVPELWNYKEGRKATTKEVIRYIFEQWKINKRKR</sequence>
<dbReference type="InterPro" id="IPR045177">
    <property type="entry name" value="FDM1-5/IDN2"/>
</dbReference>
<accession>A0A6V7PCV5</accession>
<dbReference type="InterPro" id="IPR005379">
    <property type="entry name" value="FDM1-5/IDN2_XH"/>
</dbReference>
<organism evidence="4">
    <name type="scientific">Ananas comosus var. bracteatus</name>
    <name type="common">red pineapple</name>
    <dbReference type="NCBI Taxonomy" id="296719"/>
    <lineage>
        <taxon>Eukaryota</taxon>
        <taxon>Viridiplantae</taxon>
        <taxon>Streptophyta</taxon>
        <taxon>Embryophyta</taxon>
        <taxon>Tracheophyta</taxon>
        <taxon>Spermatophyta</taxon>
        <taxon>Magnoliopsida</taxon>
        <taxon>Liliopsida</taxon>
        <taxon>Poales</taxon>
        <taxon>Bromeliaceae</taxon>
        <taxon>Bromelioideae</taxon>
        <taxon>Ananas</taxon>
    </lineage>
</organism>
<feature type="region of interest" description="Disordered" evidence="2">
    <location>
        <begin position="74"/>
        <end position="95"/>
    </location>
</feature>
<gene>
    <name evidence="4" type="ORF">CB5_LOCUS11898</name>
</gene>